<protein>
    <submittedName>
        <fullName evidence="1">Gliding motility lipoprotein GldH</fullName>
    </submittedName>
</protein>
<gene>
    <name evidence="1" type="ORF">FK004_04875</name>
</gene>
<evidence type="ECO:0000313" key="2">
    <source>
        <dbReference type="Proteomes" id="UP000244677"/>
    </source>
</evidence>
<keyword evidence="2" id="KW-1185">Reference proteome</keyword>
<dbReference type="EMBL" id="CP020919">
    <property type="protein sequence ID" value="AWG24609.1"/>
    <property type="molecule type" value="Genomic_DNA"/>
</dbReference>
<dbReference type="OrthoDB" id="982482at2"/>
<dbReference type="NCBIfam" id="TIGR03511">
    <property type="entry name" value="GldH_lipo"/>
    <property type="match status" value="1"/>
</dbReference>
<dbReference type="Pfam" id="PF14109">
    <property type="entry name" value="GldH_lipo"/>
    <property type="match status" value="1"/>
</dbReference>
<dbReference type="InterPro" id="IPR020018">
    <property type="entry name" value="Motility-assoc_lipoprot_GldH"/>
</dbReference>
<name>A0A2S1LLL9_9FLAO</name>
<accession>A0A2S1LLL9</accession>
<dbReference type="PROSITE" id="PS51257">
    <property type="entry name" value="PROKAR_LIPOPROTEIN"/>
    <property type="match status" value="1"/>
</dbReference>
<evidence type="ECO:0000313" key="1">
    <source>
        <dbReference type="EMBL" id="AWG24609.1"/>
    </source>
</evidence>
<dbReference type="AlphaFoldDB" id="A0A2S1LLL9"/>
<organism evidence="1 2">
    <name type="scientific">Flavobacterium kingsejongi</name>
    <dbReference type="NCBI Taxonomy" id="1678728"/>
    <lineage>
        <taxon>Bacteria</taxon>
        <taxon>Pseudomonadati</taxon>
        <taxon>Bacteroidota</taxon>
        <taxon>Flavobacteriia</taxon>
        <taxon>Flavobacteriales</taxon>
        <taxon>Flavobacteriaceae</taxon>
        <taxon>Flavobacterium</taxon>
    </lineage>
</organism>
<dbReference type="Proteomes" id="UP000244677">
    <property type="component" value="Chromosome"/>
</dbReference>
<dbReference type="RefSeq" id="WP_108736244.1">
    <property type="nucleotide sequence ID" value="NZ_CP020919.1"/>
</dbReference>
<sequence>MSLKNSFVLLFTAMLLFSCDKKRVFDEYMSVGDAWKKGSIIQFNIQQADTIKPYNLFVNIRDNNSYPYSNLFLIVSMEQPGGITHVDTLEYQMANPDGSLLGNGFSDVKESKLWYKEKMQFPKKGKYKVRIQQAVRQTGKVAGEKALKGITEVGFRIESIE</sequence>
<dbReference type="KEGG" id="fki:FK004_04875"/>
<keyword evidence="1" id="KW-0449">Lipoprotein</keyword>
<reference evidence="1 2" key="1">
    <citation type="submission" date="2017-04" db="EMBL/GenBank/DDBJ databases">
        <title>Complete genome sequence of Flavobacterium kingsejong AJ004.</title>
        <authorList>
            <person name="Lee P.C."/>
        </authorList>
    </citation>
    <scope>NUCLEOTIDE SEQUENCE [LARGE SCALE GENOMIC DNA]</scope>
    <source>
        <strain evidence="1 2">AJ004</strain>
    </source>
</reference>
<proteinExistence type="predicted"/>